<evidence type="ECO:0000313" key="7">
    <source>
        <dbReference type="Proteomes" id="UP000887563"/>
    </source>
</evidence>
<dbReference type="CDD" id="cd15531">
    <property type="entry name" value="PHD1_CHD_II"/>
    <property type="match status" value="1"/>
</dbReference>
<dbReference type="PANTHER" id="PTHR24102:SF28">
    <property type="entry name" value="PHD-TYPE DOMAIN-CONTAINING PROTEIN"/>
    <property type="match status" value="1"/>
</dbReference>
<feature type="compositionally biased region" description="Acidic residues" evidence="5">
    <location>
        <begin position="66"/>
        <end position="77"/>
    </location>
</feature>
<dbReference type="InterPro" id="IPR001965">
    <property type="entry name" value="Znf_PHD"/>
</dbReference>
<dbReference type="WBParaSite" id="Minc3s04823g37073">
    <property type="protein sequence ID" value="Minc3s04823g37073"/>
    <property type="gene ID" value="Minc3s04823g37073"/>
</dbReference>
<sequence>MLTGRGRQLASKKVGRIAGSTSNPPTSKDLQPTSSTAGSSGQFDKVEKVAPLKIRLSTRKKRRNDDSEEELNSDQEFESLLKEHERQLDEEERAKEERKKERAAARKAKESKQKVKRRKEEGEGGEDGDNPQQEHQDYCEVCQQGGEIILCDTCPRADYCEVCQQGGEIILCDTCPRAYHLVCYDQDLEEPPEGFWSCPHSADATPGNMDTCKVCSERDFLLTCERCPSSYHAYCLSPPLKELPNEHEDWICPRCQLAE</sequence>
<feature type="region of interest" description="Disordered" evidence="5">
    <location>
        <begin position="1"/>
        <end position="134"/>
    </location>
</feature>
<dbReference type="GO" id="GO:0008270">
    <property type="term" value="F:zinc ion binding"/>
    <property type="evidence" value="ECO:0007669"/>
    <property type="project" value="UniProtKB-KW"/>
</dbReference>
<organism evidence="7 8">
    <name type="scientific">Meloidogyne incognita</name>
    <name type="common">Southern root-knot nematode worm</name>
    <name type="synonym">Oxyuris incognita</name>
    <dbReference type="NCBI Taxonomy" id="6306"/>
    <lineage>
        <taxon>Eukaryota</taxon>
        <taxon>Metazoa</taxon>
        <taxon>Ecdysozoa</taxon>
        <taxon>Nematoda</taxon>
        <taxon>Chromadorea</taxon>
        <taxon>Rhabditida</taxon>
        <taxon>Tylenchina</taxon>
        <taxon>Tylenchomorpha</taxon>
        <taxon>Tylenchoidea</taxon>
        <taxon>Meloidogynidae</taxon>
        <taxon>Meloidogyninae</taxon>
        <taxon>Meloidogyne</taxon>
        <taxon>Meloidogyne incognita group</taxon>
    </lineage>
</organism>
<dbReference type="SMART" id="SM00249">
    <property type="entry name" value="PHD"/>
    <property type="match status" value="2"/>
</dbReference>
<feature type="domain" description="PHD-type" evidence="6">
    <location>
        <begin position="157"/>
        <end position="204"/>
    </location>
</feature>
<dbReference type="InterPro" id="IPR011011">
    <property type="entry name" value="Znf_FYVE_PHD"/>
</dbReference>
<dbReference type="InterPro" id="IPR019786">
    <property type="entry name" value="Zinc_finger_PHD-type_CS"/>
</dbReference>
<name>A0A914N9M3_MELIC</name>
<dbReference type="InterPro" id="IPR019787">
    <property type="entry name" value="Znf_PHD-finger"/>
</dbReference>
<keyword evidence="7" id="KW-1185">Reference proteome</keyword>
<dbReference type="PROSITE" id="PS50016">
    <property type="entry name" value="ZF_PHD_2"/>
    <property type="match status" value="2"/>
</dbReference>
<keyword evidence="2 4" id="KW-0863">Zinc-finger</keyword>
<dbReference type="SUPFAM" id="SSF57903">
    <property type="entry name" value="FYVE/PHD zinc finger"/>
    <property type="match status" value="3"/>
</dbReference>
<evidence type="ECO:0000313" key="8">
    <source>
        <dbReference type="WBParaSite" id="Minc3s04823g37073"/>
    </source>
</evidence>
<proteinExistence type="predicted"/>
<protein>
    <submittedName>
        <fullName evidence="8">PHD-type domain-containing protein</fullName>
    </submittedName>
</protein>
<accession>A0A914N9M3</accession>
<feature type="compositionally biased region" description="Polar residues" evidence="5">
    <location>
        <begin position="19"/>
        <end position="42"/>
    </location>
</feature>
<dbReference type="InterPro" id="IPR013083">
    <property type="entry name" value="Znf_RING/FYVE/PHD"/>
</dbReference>
<dbReference type="AlphaFoldDB" id="A0A914N9M3"/>
<dbReference type="Proteomes" id="UP000887563">
    <property type="component" value="Unplaced"/>
</dbReference>
<evidence type="ECO:0000256" key="4">
    <source>
        <dbReference type="PROSITE-ProRule" id="PRU00146"/>
    </source>
</evidence>
<feature type="compositionally biased region" description="Basic and acidic residues" evidence="5">
    <location>
        <begin position="79"/>
        <end position="122"/>
    </location>
</feature>
<evidence type="ECO:0000256" key="1">
    <source>
        <dbReference type="ARBA" id="ARBA00022723"/>
    </source>
</evidence>
<dbReference type="PROSITE" id="PS01359">
    <property type="entry name" value="ZF_PHD_1"/>
    <property type="match status" value="1"/>
</dbReference>
<evidence type="ECO:0000256" key="2">
    <source>
        <dbReference type="ARBA" id="ARBA00022771"/>
    </source>
</evidence>
<keyword evidence="3" id="KW-0862">Zinc</keyword>
<dbReference type="PANTHER" id="PTHR24102">
    <property type="entry name" value="PHD FINGER PROTEIN"/>
    <property type="match status" value="1"/>
</dbReference>
<evidence type="ECO:0000259" key="6">
    <source>
        <dbReference type="PROSITE" id="PS50016"/>
    </source>
</evidence>
<evidence type="ECO:0000256" key="5">
    <source>
        <dbReference type="SAM" id="MobiDB-lite"/>
    </source>
</evidence>
<keyword evidence="1" id="KW-0479">Metal-binding</keyword>
<feature type="domain" description="PHD-type" evidence="6">
    <location>
        <begin position="209"/>
        <end position="258"/>
    </location>
</feature>
<evidence type="ECO:0000256" key="3">
    <source>
        <dbReference type="ARBA" id="ARBA00022833"/>
    </source>
</evidence>
<reference evidence="8" key="1">
    <citation type="submission" date="2022-11" db="UniProtKB">
        <authorList>
            <consortium name="WormBaseParasite"/>
        </authorList>
    </citation>
    <scope>IDENTIFICATION</scope>
</reference>
<dbReference type="Pfam" id="PF00628">
    <property type="entry name" value="PHD"/>
    <property type="match status" value="2"/>
</dbReference>
<dbReference type="Gene3D" id="3.30.40.10">
    <property type="entry name" value="Zinc/RING finger domain, C3HC4 (zinc finger)"/>
    <property type="match status" value="3"/>
</dbReference>